<dbReference type="AlphaFoldDB" id="A0A9Q3P709"/>
<comment type="caution">
    <text evidence="1">The sequence shown here is derived from an EMBL/GenBank/DDBJ whole genome shotgun (WGS) entry which is preliminary data.</text>
</comment>
<evidence type="ECO:0000313" key="2">
    <source>
        <dbReference type="Proteomes" id="UP000765509"/>
    </source>
</evidence>
<reference evidence="1" key="1">
    <citation type="submission" date="2021-03" db="EMBL/GenBank/DDBJ databases">
        <title>Draft genome sequence of rust myrtle Austropuccinia psidii MF-1, a brazilian biotype.</title>
        <authorList>
            <person name="Quecine M.C."/>
            <person name="Pachon D.M.R."/>
            <person name="Bonatelli M.L."/>
            <person name="Correr F.H."/>
            <person name="Franceschini L.M."/>
            <person name="Leite T.F."/>
            <person name="Margarido G.R.A."/>
            <person name="Almeida C.A."/>
            <person name="Ferrarezi J.A."/>
            <person name="Labate C.A."/>
        </authorList>
    </citation>
    <scope>NUCLEOTIDE SEQUENCE</scope>
    <source>
        <strain evidence="1">MF-1</strain>
    </source>
</reference>
<dbReference type="EMBL" id="AVOT02054061">
    <property type="protein sequence ID" value="MBW0548796.1"/>
    <property type="molecule type" value="Genomic_DNA"/>
</dbReference>
<accession>A0A9Q3P709</accession>
<dbReference type="Proteomes" id="UP000765509">
    <property type="component" value="Unassembled WGS sequence"/>
</dbReference>
<keyword evidence="2" id="KW-1185">Reference proteome</keyword>
<proteinExistence type="predicted"/>
<protein>
    <submittedName>
        <fullName evidence="1">Uncharacterized protein</fullName>
    </submittedName>
</protein>
<evidence type="ECO:0000313" key="1">
    <source>
        <dbReference type="EMBL" id="MBW0548796.1"/>
    </source>
</evidence>
<name>A0A9Q3P709_9BASI</name>
<gene>
    <name evidence="1" type="ORF">O181_088511</name>
</gene>
<organism evidence="1 2">
    <name type="scientific">Austropuccinia psidii MF-1</name>
    <dbReference type="NCBI Taxonomy" id="1389203"/>
    <lineage>
        <taxon>Eukaryota</taxon>
        <taxon>Fungi</taxon>
        <taxon>Dikarya</taxon>
        <taxon>Basidiomycota</taxon>
        <taxon>Pucciniomycotina</taxon>
        <taxon>Pucciniomycetes</taxon>
        <taxon>Pucciniales</taxon>
        <taxon>Sphaerophragmiaceae</taxon>
        <taxon>Austropuccinia</taxon>
    </lineage>
</organism>
<dbReference type="OrthoDB" id="411615at2759"/>
<sequence>MRNNNGFQLDQTQLIWSIVYKYWGKQNSPAVPLPVKHNLCSLTHEDDSISSVGALSYVATGMHPDIAFTVNLLEKHPKYPAKENWFFLQHFLGYLDWTSSWVLSIHSTGSDIMLNIHSDATWGGEFSWVPGQIVWLLCHGAQNGW</sequence>